<organism evidence="6 7">
    <name type="scientific">Butyricimonas virosa</name>
    <dbReference type="NCBI Taxonomy" id="544645"/>
    <lineage>
        <taxon>Bacteria</taxon>
        <taxon>Pseudomonadati</taxon>
        <taxon>Bacteroidota</taxon>
        <taxon>Bacteroidia</taxon>
        <taxon>Bacteroidales</taxon>
        <taxon>Odoribacteraceae</taxon>
        <taxon>Butyricimonas</taxon>
    </lineage>
</organism>
<dbReference type="SMART" id="SM00849">
    <property type="entry name" value="Lactamase_B"/>
    <property type="match status" value="1"/>
</dbReference>
<name>A0A412WX97_9BACT</name>
<dbReference type="PANTHER" id="PTHR46233">
    <property type="entry name" value="HYDROXYACYLGLUTATHIONE HYDROLASE GLOC"/>
    <property type="match status" value="1"/>
</dbReference>
<dbReference type="Proteomes" id="UP000283589">
    <property type="component" value="Unassembled WGS sequence"/>
</dbReference>
<dbReference type="InterPro" id="IPR051453">
    <property type="entry name" value="MBL_Glyoxalase_II"/>
</dbReference>
<dbReference type="GO" id="GO:0046872">
    <property type="term" value="F:metal ion binding"/>
    <property type="evidence" value="ECO:0007669"/>
    <property type="project" value="UniProtKB-KW"/>
</dbReference>
<dbReference type="RefSeq" id="WP_118261064.1">
    <property type="nucleotide sequence ID" value="NZ_QRZA01000023.1"/>
</dbReference>
<evidence type="ECO:0000259" key="5">
    <source>
        <dbReference type="SMART" id="SM00849"/>
    </source>
</evidence>
<dbReference type="PANTHER" id="PTHR46233:SF3">
    <property type="entry name" value="HYDROXYACYLGLUTATHIONE HYDROLASE GLOC"/>
    <property type="match status" value="1"/>
</dbReference>
<keyword evidence="3 6" id="KW-0378">Hydrolase</keyword>
<evidence type="ECO:0000256" key="4">
    <source>
        <dbReference type="ARBA" id="ARBA00022833"/>
    </source>
</evidence>
<keyword evidence="4" id="KW-0862">Zinc</keyword>
<comment type="cofactor">
    <cofactor evidence="1">
        <name>Zn(2+)</name>
        <dbReference type="ChEBI" id="CHEBI:29105"/>
    </cofactor>
</comment>
<dbReference type="CDD" id="cd06262">
    <property type="entry name" value="metallo-hydrolase-like_MBL-fold"/>
    <property type="match status" value="1"/>
</dbReference>
<accession>A0A412WX97</accession>
<dbReference type="AlphaFoldDB" id="A0A412WX97"/>
<proteinExistence type="predicted"/>
<evidence type="ECO:0000256" key="1">
    <source>
        <dbReference type="ARBA" id="ARBA00001947"/>
    </source>
</evidence>
<feature type="domain" description="Metallo-beta-lactamase" evidence="5">
    <location>
        <begin position="23"/>
        <end position="190"/>
    </location>
</feature>
<sequence length="193" mass="21885">MSISHIVNHIYNSMTYILPTGNHKDCWLVDCGDLDVIIEEGWNVIGVLITHSHYDHIYGLNTLALHFPNVSIYTNREGKEGLLNHKLNFSKYHEGIENFVFCKPENIYIIEGDGEIQLPNGPIVEVIATPGHDSSCLTYKLGMNLFTGDAFIPGVKVFYKFPRGNKEQALSSYEMLANMQKEGFNIYCGHHTY</sequence>
<dbReference type="SUPFAM" id="SSF56281">
    <property type="entry name" value="Metallo-hydrolase/oxidoreductase"/>
    <property type="match status" value="1"/>
</dbReference>
<dbReference type="Pfam" id="PF00753">
    <property type="entry name" value="Lactamase_B"/>
    <property type="match status" value="1"/>
</dbReference>
<gene>
    <name evidence="6" type="ORF">DWW18_14845</name>
</gene>
<evidence type="ECO:0000313" key="6">
    <source>
        <dbReference type="EMBL" id="RGV32163.1"/>
    </source>
</evidence>
<evidence type="ECO:0000256" key="3">
    <source>
        <dbReference type="ARBA" id="ARBA00022801"/>
    </source>
</evidence>
<reference evidence="6 7" key="1">
    <citation type="submission" date="2018-08" db="EMBL/GenBank/DDBJ databases">
        <title>A genome reference for cultivated species of the human gut microbiota.</title>
        <authorList>
            <person name="Zou Y."/>
            <person name="Xue W."/>
            <person name="Luo G."/>
        </authorList>
    </citation>
    <scope>NUCLEOTIDE SEQUENCE [LARGE SCALE GENOMIC DNA]</scope>
    <source>
        <strain evidence="6 7">AF14-49</strain>
    </source>
</reference>
<dbReference type="InterPro" id="IPR036866">
    <property type="entry name" value="RibonucZ/Hydroxyglut_hydro"/>
</dbReference>
<evidence type="ECO:0000313" key="7">
    <source>
        <dbReference type="Proteomes" id="UP000283589"/>
    </source>
</evidence>
<dbReference type="Gene3D" id="3.60.15.10">
    <property type="entry name" value="Ribonuclease Z/Hydroxyacylglutathione hydrolase-like"/>
    <property type="match status" value="1"/>
</dbReference>
<keyword evidence="2" id="KW-0479">Metal-binding</keyword>
<evidence type="ECO:0000256" key="2">
    <source>
        <dbReference type="ARBA" id="ARBA00022723"/>
    </source>
</evidence>
<dbReference type="InterPro" id="IPR001279">
    <property type="entry name" value="Metallo-B-lactamas"/>
</dbReference>
<dbReference type="EMBL" id="QRZA01000023">
    <property type="protein sequence ID" value="RGV32163.1"/>
    <property type="molecule type" value="Genomic_DNA"/>
</dbReference>
<comment type="caution">
    <text evidence="6">The sequence shown here is derived from an EMBL/GenBank/DDBJ whole genome shotgun (WGS) entry which is preliminary data.</text>
</comment>
<dbReference type="GO" id="GO:0016787">
    <property type="term" value="F:hydrolase activity"/>
    <property type="evidence" value="ECO:0007669"/>
    <property type="project" value="UniProtKB-KW"/>
</dbReference>
<protein>
    <submittedName>
        <fullName evidence="6">MBL fold metallo-hydrolase</fullName>
    </submittedName>
</protein>